<gene>
    <name evidence="1" type="ORF">LCGC14_2412460</name>
</gene>
<name>A0A0F9BS63_9ZZZZ</name>
<sequence length="61" mass="7092">MIRERFRLKLASGKVVEWEGEDGEDAARRYVDVFQDATVVAHKPIRHGLFQYGRGQTMKEI</sequence>
<reference evidence="1" key="1">
    <citation type="journal article" date="2015" name="Nature">
        <title>Complex archaea that bridge the gap between prokaryotes and eukaryotes.</title>
        <authorList>
            <person name="Spang A."/>
            <person name="Saw J.H."/>
            <person name="Jorgensen S.L."/>
            <person name="Zaremba-Niedzwiedzka K."/>
            <person name="Martijn J."/>
            <person name="Lind A.E."/>
            <person name="van Eijk R."/>
            <person name="Schleper C."/>
            <person name="Guy L."/>
            <person name="Ettema T.J."/>
        </authorList>
    </citation>
    <scope>NUCLEOTIDE SEQUENCE</scope>
</reference>
<organism evidence="1">
    <name type="scientific">marine sediment metagenome</name>
    <dbReference type="NCBI Taxonomy" id="412755"/>
    <lineage>
        <taxon>unclassified sequences</taxon>
        <taxon>metagenomes</taxon>
        <taxon>ecological metagenomes</taxon>
    </lineage>
</organism>
<comment type="caution">
    <text evidence="1">The sequence shown here is derived from an EMBL/GenBank/DDBJ whole genome shotgun (WGS) entry which is preliminary data.</text>
</comment>
<accession>A0A0F9BS63</accession>
<dbReference type="EMBL" id="LAZR01036482">
    <property type="protein sequence ID" value="KKL24725.1"/>
    <property type="molecule type" value="Genomic_DNA"/>
</dbReference>
<proteinExistence type="predicted"/>
<dbReference type="AlphaFoldDB" id="A0A0F9BS63"/>
<evidence type="ECO:0000313" key="1">
    <source>
        <dbReference type="EMBL" id="KKL24725.1"/>
    </source>
</evidence>
<protein>
    <submittedName>
        <fullName evidence="1">Uncharacterized protein</fullName>
    </submittedName>
</protein>